<dbReference type="Pfam" id="PF09493">
    <property type="entry name" value="DUF2389"/>
    <property type="match status" value="1"/>
</dbReference>
<accession>A0A1I7CML3</accession>
<proteinExistence type="predicted"/>
<sequence>MTAPLHRLNPRKLLLSKWTAAQPRNREKHFLVTQLHLDENDEVIAVELEAVYSKRSQRLDWQALRNADQWLTGWR</sequence>
<reference evidence="1" key="1">
    <citation type="submission" date="2019-02" db="EMBL/GenBank/DDBJ databases">
        <authorList>
            <consortium name="Genoscope - CEA"/>
            <person name="William W."/>
        </authorList>
    </citation>
    <scope>NUCLEOTIDE SEQUENCE [LARGE SCALE GENOMIC DNA]</scope>
    <source>
        <strain evidence="1">YSy11</strain>
    </source>
</reference>
<dbReference type="STRING" id="437900.GCA_001940335_03854"/>
<name>A0A1I7CML3_9PSED</name>
<protein>
    <recommendedName>
        <fullName evidence="2">TIGR02450 family Trp-rich protein</fullName>
    </recommendedName>
</protein>
<evidence type="ECO:0008006" key="2">
    <source>
        <dbReference type="Google" id="ProtNLM"/>
    </source>
</evidence>
<organism evidence="1">
    <name type="scientific">Pseudomonas marincola</name>
    <dbReference type="NCBI Taxonomy" id="437900"/>
    <lineage>
        <taxon>Bacteria</taxon>
        <taxon>Pseudomonadati</taxon>
        <taxon>Pseudomonadota</taxon>
        <taxon>Gammaproteobacteria</taxon>
        <taxon>Pseudomonadales</taxon>
        <taxon>Pseudomonadaceae</taxon>
        <taxon>Pseudomonas</taxon>
    </lineage>
</organism>
<dbReference type="AlphaFoldDB" id="A0A1I7CML3"/>
<evidence type="ECO:0000313" key="1">
    <source>
        <dbReference type="EMBL" id="VEV97860.1"/>
    </source>
</evidence>
<gene>
    <name evidence="1" type="ORF">PMYSY11_2815</name>
</gene>
<dbReference type="NCBIfam" id="TIGR02450">
    <property type="entry name" value="TIGR02450 family Trp-rich protein"/>
    <property type="match status" value="1"/>
</dbReference>
<dbReference type="EMBL" id="LR215729">
    <property type="protein sequence ID" value="VEV97860.1"/>
    <property type="molecule type" value="Genomic_DNA"/>
</dbReference>
<dbReference type="InterPro" id="IPR012663">
    <property type="entry name" value="CHP02450_Tryp"/>
</dbReference>